<feature type="signal peptide" evidence="2">
    <location>
        <begin position="1"/>
        <end position="17"/>
    </location>
</feature>
<dbReference type="OrthoDB" id="9154761at2"/>
<keyword evidence="4" id="KW-1185">Reference proteome</keyword>
<feature type="compositionally biased region" description="Low complexity" evidence="1">
    <location>
        <begin position="125"/>
        <end position="135"/>
    </location>
</feature>
<evidence type="ECO:0000313" key="3">
    <source>
        <dbReference type="EMBL" id="RDI16999.1"/>
    </source>
</evidence>
<feature type="region of interest" description="Disordered" evidence="1">
    <location>
        <begin position="39"/>
        <end position="146"/>
    </location>
</feature>
<organism evidence="3 4">
    <name type="scientific">Pseudacidovorax intermedius</name>
    <dbReference type="NCBI Taxonomy" id="433924"/>
    <lineage>
        <taxon>Bacteria</taxon>
        <taxon>Pseudomonadati</taxon>
        <taxon>Pseudomonadota</taxon>
        <taxon>Betaproteobacteria</taxon>
        <taxon>Burkholderiales</taxon>
        <taxon>Comamonadaceae</taxon>
        <taxon>Pseudacidovorax</taxon>
    </lineage>
</organism>
<dbReference type="RefSeq" id="WP_114804926.1">
    <property type="nucleotide sequence ID" value="NZ_QQAV01000018.1"/>
</dbReference>
<dbReference type="AlphaFoldDB" id="A0A370F6P1"/>
<feature type="chain" id="PRO_5017042753" description="DUF4124 domain-containing protein" evidence="2">
    <location>
        <begin position="18"/>
        <end position="146"/>
    </location>
</feature>
<evidence type="ECO:0000256" key="1">
    <source>
        <dbReference type="SAM" id="MobiDB-lite"/>
    </source>
</evidence>
<evidence type="ECO:0008006" key="5">
    <source>
        <dbReference type="Google" id="ProtNLM"/>
    </source>
</evidence>
<dbReference type="Proteomes" id="UP000255265">
    <property type="component" value="Unassembled WGS sequence"/>
</dbReference>
<feature type="compositionally biased region" description="Basic residues" evidence="1">
    <location>
        <begin position="136"/>
        <end position="146"/>
    </location>
</feature>
<gene>
    <name evidence="3" type="ORF">DFR41_11827</name>
</gene>
<proteinExistence type="predicted"/>
<comment type="caution">
    <text evidence="3">The sequence shown here is derived from an EMBL/GenBank/DDBJ whole genome shotgun (WGS) entry which is preliminary data.</text>
</comment>
<feature type="compositionally biased region" description="Basic and acidic residues" evidence="1">
    <location>
        <begin position="65"/>
        <end position="85"/>
    </location>
</feature>
<evidence type="ECO:0000313" key="4">
    <source>
        <dbReference type="Proteomes" id="UP000255265"/>
    </source>
</evidence>
<accession>A0A370F6P1</accession>
<name>A0A370F6P1_9BURK</name>
<reference evidence="3 4" key="1">
    <citation type="submission" date="2018-07" db="EMBL/GenBank/DDBJ databases">
        <title>Genomic Encyclopedia of Type Strains, Phase IV (KMG-IV): sequencing the most valuable type-strain genomes for metagenomic binning, comparative biology and taxonomic classification.</title>
        <authorList>
            <person name="Goeker M."/>
        </authorList>
    </citation>
    <scope>NUCLEOTIDE SEQUENCE [LARGE SCALE GENOMIC DNA]</scope>
    <source>
        <strain evidence="3 4">DSM 21352</strain>
    </source>
</reference>
<keyword evidence="2" id="KW-0732">Signal</keyword>
<sequence>MLAVLTVLLATTAAAQAQPQPTRSGTIWRCGNTYSQIPCDNGRSLDETPPSSPQKAREAQAQTDRIQRRADAMARERERMEDRANGQRPAVFDHPPAQHAGPALADHHLNKPRAPKRATVGGDFSARAAGEAPAGAKKKKKKKSEA</sequence>
<dbReference type="EMBL" id="QQAV01000018">
    <property type="protein sequence ID" value="RDI16999.1"/>
    <property type="molecule type" value="Genomic_DNA"/>
</dbReference>
<evidence type="ECO:0000256" key="2">
    <source>
        <dbReference type="SAM" id="SignalP"/>
    </source>
</evidence>
<protein>
    <recommendedName>
        <fullName evidence="5">DUF4124 domain-containing protein</fullName>
    </recommendedName>
</protein>